<evidence type="ECO:0000256" key="2">
    <source>
        <dbReference type="SAM" id="SignalP"/>
    </source>
</evidence>
<evidence type="ECO:0000256" key="1">
    <source>
        <dbReference type="SAM" id="MobiDB-lite"/>
    </source>
</evidence>
<sequence>MPALFPISFAAIVALVGMTTADDPFSFCKDNKCEDCPVSITSMGTGFPNCVIYNSEDVFANQNFPGSVGGGIHAFLDVNEPNPGCRVIVKSPANTDEVGCGKIVASFAMPVCAVLDLEKSFMVQYCCGEGDCHAAGAQRFMSAKFMRNEATQMKEVAISGGLFGFLISDQNGNIIEPAQVGPPPQVREARSSSETGIGEDSSCDKDSWVPDAGRESYIRPADGAQRVATGVTGPQKVTISKARSQSWTTTLGADFGFSDILTLGVHFETSFTETITTSKERTWDVPAGQSGDVGFTPKLRCSTGHGTCNGQTVSGEVCTPYMDGDELAGEYSVIVTS</sequence>
<dbReference type="GeneID" id="41972007"/>
<comment type="caution">
    <text evidence="3">The sequence shown here is derived from an EMBL/GenBank/DDBJ whole genome shotgun (WGS) entry which is preliminary data.</text>
</comment>
<organism evidence="3 4">
    <name type="scientific">Thyridium curvatum</name>
    <dbReference type="NCBI Taxonomy" id="1093900"/>
    <lineage>
        <taxon>Eukaryota</taxon>
        <taxon>Fungi</taxon>
        <taxon>Dikarya</taxon>
        <taxon>Ascomycota</taxon>
        <taxon>Pezizomycotina</taxon>
        <taxon>Sordariomycetes</taxon>
        <taxon>Sordariomycetidae</taxon>
        <taxon>Thyridiales</taxon>
        <taxon>Thyridiaceae</taxon>
        <taxon>Thyridium</taxon>
    </lineage>
</organism>
<reference evidence="3 4" key="1">
    <citation type="submission" date="2019-06" db="EMBL/GenBank/DDBJ databases">
        <title>Draft genome sequence of the filamentous fungus Phialemoniopsis curvata isolated from diesel fuel.</title>
        <authorList>
            <person name="Varaljay V.A."/>
            <person name="Lyon W.J."/>
            <person name="Crouch A.L."/>
            <person name="Drake C.E."/>
            <person name="Hollomon J.M."/>
            <person name="Nadeau L.J."/>
            <person name="Nunn H.S."/>
            <person name="Stevenson B.S."/>
            <person name="Bojanowski C.L."/>
            <person name="Crookes-Goodson W.J."/>
        </authorList>
    </citation>
    <scope>NUCLEOTIDE SEQUENCE [LARGE SCALE GENOMIC DNA]</scope>
    <source>
        <strain evidence="3 4">D216</strain>
    </source>
</reference>
<dbReference type="Pfam" id="PF19535">
    <property type="entry name" value="DUF6060"/>
    <property type="match status" value="1"/>
</dbReference>
<feature type="signal peptide" evidence="2">
    <location>
        <begin position="1"/>
        <end position="21"/>
    </location>
</feature>
<keyword evidence="2" id="KW-0732">Signal</keyword>
<feature type="region of interest" description="Disordered" evidence="1">
    <location>
        <begin position="177"/>
        <end position="209"/>
    </location>
</feature>
<protein>
    <submittedName>
        <fullName evidence="3">Uncharacterized protein</fullName>
    </submittedName>
</protein>
<keyword evidence="4" id="KW-1185">Reference proteome</keyword>
<gene>
    <name evidence="3" type="ORF">E0L32_004560</name>
</gene>
<dbReference type="InterPro" id="IPR045702">
    <property type="entry name" value="DUF6060"/>
</dbReference>
<proteinExistence type="predicted"/>
<feature type="chain" id="PRO_5021384274" evidence="2">
    <location>
        <begin position="22"/>
        <end position="337"/>
    </location>
</feature>
<dbReference type="OrthoDB" id="3634414at2759"/>
<dbReference type="AlphaFoldDB" id="A0A507B650"/>
<name>A0A507B650_9PEZI</name>
<evidence type="ECO:0000313" key="3">
    <source>
        <dbReference type="EMBL" id="TPX15283.1"/>
    </source>
</evidence>
<dbReference type="RefSeq" id="XP_030996994.1">
    <property type="nucleotide sequence ID" value="XM_031138984.1"/>
</dbReference>
<dbReference type="Proteomes" id="UP000319257">
    <property type="component" value="Unassembled WGS sequence"/>
</dbReference>
<accession>A0A507B650</accession>
<evidence type="ECO:0000313" key="4">
    <source>
        <dbReference type="Proteomes" id="UP000319257"/>
    </source>
</evidence>
<dbReference type="EMBL" id="SKBQ01000022">
    <property type="protein sequence ID" value="TPX15283.1"/>
    <property type="molecule type" value="Genomic_DNA"/>
</dbReference>
<dbReference type="InParanoid" id="A0A507B650"/>